<reference evidence="3 4" key="1">
    <citation type="journal article" date="2019" name="Nat. Med.">
        <title>A library of human gut bacterial isolates paired with longitudinal multiomics data enables mechanistic microbiome research.</title>
        <authorList>
            <person name="Poyet M."/>
            <person name="Groussin M."/>
            <person name="Gibbons S.M."/>
            <person name="Avila-Pacheco J."/>
            <person name="Jiang X."/>
            <person name="Kearney S.M."/>
            <person name="Perrotta A.R."/>
            <person name="Berdy B."/>
            <person name="Zhao S."/>
            <person name="Lieberman T.D."/>
            <person name="Swanson P.K."/>
            <person name="Smith M."/>
            <person name="Roesemann S."/>
            <person name="Alexander J.E."/>
            <person name="Rich S.A."/>
            <person name="Livny J."/>
            <person name="Vlamakis H."/>
            <person name="Clish C."/>
            <person name="Bullock K."/>
            <person name="Deik A."/>
            <person name="Scott J."/>
            <person name="Pierce K.A."/>
            <person name="Xavier R.J."/>
            <person name="Alm E.J."/>
        </authorList>
    </citation>
    <scope>NUCLEOTIDE SEQUENCE [LARGE SCALE GENOMIC DNA]</scope>
    <source>
        <strain evidence="3 4">BIOML-A2</strain>
    </source>
</reference>
<dbReference type="Pfam" id="PF12957">
    <property type="entry name" value="DUF3846"/>
    <property type="match status" value="1"/>
</dbReference>
<dbReference type="EMBL" id="WKPR01000012">
    <property type="protein sequence ID" value="MSB20436.1"/>
    <property type="molecule type" value="Genomic_DNA"/>
</dbReference>
<proteinExistence type="predicted"/>
<dbReference type="Proteomes" id="UP000434475">
    <property type="component" value="Unassembled WGS sequence"/>
</dbReference>
<gene>
    <name evidence="3" type="ORF">GKE97_13025</name>
</gene>
<dbReference type="AlphaFoldDB" id="A0A6I2R5H4"/>
<evidence type="ECO:0000256" key="1">
    <source>
        <dbReference type="SAM" id="MobiDB-lite"/>
    </source>
</evidence>
<accession>A0A6I2R5H4</accession>
<name>A0A6I2R5H4_FLAPL</name>
<feature type="domain" description="DUF3846" evidence="2">
    <location>
        <begin position="1"/>
        <end position="96"/>
    </location>
</feature>
<comment type="caution">
    <text evidence="3">The sequence shown here is derived from an EMBL/GenBank/DDBJ whole genome shotgun (WGS) entry which is preliminary data.</text>
</comment>
<protein>
    <submittedName>
        <fullName evidence="3">DUF3846 domain-containing protein</fullName>
    </submittedName>
</protein>
<sequence>MNVLVVEPDYTPYEKEVNGLREMQAVVGGSIQAIYPYKERVAIVCNEEGILNDLPFNRSIEGGYGGVFGTFFVCGLGEESFCSLTPEQVKTYKEKFRHAEILIGARGNEVVTLKVEPREKNKPPKGHERPTPPERE</sequence>
<feature type="region of interest" description="Disordered" evidence="1">
    <location>
        <begin position="114"/>
        <end position="136"/>
    </location>
</feature>
<feature type="compositionally biased region" description="Basic and acidic residues" evidence="1">
    <location>
        <begin position="115"/>
        <end position="136"/>
    </location>
</feature>
<dbReference type="InterPro" id="IPR024559">
    <property type="entry name" value="DUF3846"/>
</dbReference>
<evidence type="ECO:0000313" key="4">
    <source>
        <dbReference type="Proteomes" id="UP000434475"/>
    </source>
</evidence>
<evidence type="ECO:0000313" key="3">
    <source>
        <dbReference type="EMBL" id="MSB20436.1"/>
    </source>
</evidence>
<organism evidence="3 4">
    <name type="scientific">Flavonifractor plautii</name>
    <name type="common">Fusobacterium plautii</name>
    <dbReference type="NCBI Taxonomy" id="292800"/>
    <lineage>
        <taxon>Bacteria</taxon>
        <taxon>Bacillati</taxon>
        <taxon>Bacillota</taxon>
        <taxon>Clostridia</taxon>
        <taxon>Eubacteriales</taxon>
        <taxon>Oscillospiraceae</taxon>
        <taxon>Flavonifractor</taxon>
    </lineage>
</organism>
<evidence type="ECO:0000259" key="2">
    <source>
        <dbReference type="Pfam" id="PF12957"/>
    </source>
</evidence>